<keyword evidence="6 8" id="KW-0472">Membrane</keyword>
<feature type="chain" id="PRO_5008690223" evidence="10">
    <location>
        <begin position="24"/>
        <end position="743"/>
    </location>
</feature>
<dbReference type="InterPro" id="IPR036942">
    <property type="entry name" value="Beta-barrel_TonB_sf"/>
</dbReference>
<evidence type="ECO:0000256" key="5">
    <source>
        <dbReference type="ARBA" id="ARBA00023077"/>
    </source>
</evidence>
<keyword evidence="2 8" id="KW-0813">Transport</keyword>
<keyword evidence="14" id="KW-1185">Reference proteome</keyword>
<dbReference type="InterPro" id="IPR012910">
    <property type="entry name" value="Plug_dom"/>
</dbReference>
<proteinExistence type="inferred from homology"/>
<comment type="similarity">
    <text evidence="8 9">Belongs to the TonB-dependent receptor family.</text>
</comment>
<dbReference type="InterPro" id="IPR037066">
    <property type="entry name" value="Plug_dom_sf"/>
</dbReference>
<evidence type="ECO:0000256" key="9">
    <source>
        <dbReference type="RuleBase" id="RU003357"/>
    </source>
</evidence>
<keyword evidence="7 8" id="KW-0998">Cell outer membrane</keyword>
<keyword evidence="10" id="KW-0732">Signal</keyword>
<dbReference type="PANTHER" id="PTHR30069">
    <property type="entry name" value="TONB-DEPENDENT OUTER MEMBRANE RECEPTOR"/>
    <property type="match status" value="1"/>
</dbReference>
<feature type="domain" description="TonB-dependent receptor-like beta-barrel" evidence="11">
    <location>
        <begin position="244"/>
        <end position="700"/>
    </location>
</feature>
<evidence type="ECO:0000259" key="11">
    <source>
        <dbReference type="Pfam" id="PF00593"/>
    </source>
</evidence>
<dbReference type="AlphaFoldDB" id="A0A1C4D0W8"/>
<dbReference type="Gene3D" id="2.170.130.10">
    <property type="entry name" value="TonB-dependent receptor, plug domain"/>
    <property type="match status" value="1"/>
</dbReference>
<dbReference type="Gene3D" id="2.40.170.20">
    <property type="entry name" value="TonB-dependent receptor, beta-barrel domain"/>
    <property type="match status" value="1"/>
</dbReference>
<dbReference type="RefSeq" id="WP_205686101.1">
    <property type="nucleotide sequence ID" value="NZ_FMAR01000005.1"/>
</dbReference>
<dbReference type="Proteomes" id="UP000242818">
    <property type="component" value="Unassembled WGS sequence"/>
</dbReference>
<keyword evidence="3 8" id="KW-1134">Transmembrane beta strand</keyword>
<accession>A0A1C4D0W8</accession>
<evidence type="ECO:0000256" key="8">
    <source>
        <dbReference type="PROSITE-ProRule" id="PRU01360"/>
    </source>
</evidence>
<feature type="domain" description="TonB-dependent receptor plug" evidence="12">
    <location>
        <begin position="49"/>
        <end position="151"/>
    </location>
</feature>
<dbReference type="STRING" id="1335309.GA0116948_10516"/>
<keyword evidence="4 8" id="KW-0812">Transmembrane</keyword>
<gene>
    <name evidence="13" type="ORF">GA0116948_10516</name>
</gene>
<evidence type="ECO:0000313" key="13">
    <source>
        <dbReference type="EMBL" id="SCC25094.1"/>
    </source>
</evidence>
<evidence type="ECO:0000256" key="3">
    <source>
        <dbReference type="ARBA" id="ARBA00022452"/>
    </source>
</evidence>
<dbReference type="PROSITE" id="PS52016">
    <property type="entry name" value="TONB_DEPENDENT_REC_3"/>
    <property type="match status" value="1"/>
</dbReference>
<evidence type="ECO:0000256" key="10">
    <source>
        <dbReference type="SAM" id="SignalP"/>
    </source>
</evidence>
<evidence type="ECO:0000256" key="6">
    <source>
        <dbReference type="ARBA" id="ARBA00023136"/>
    </source>
</evidence>
<dbReference type="Pfam" id="PF00593">
    <property type="entry name" value="TonB_dep_Rec_b-barrel"/>
    <property type="match status" value="1"/>
</dbReference>
<dbReference type="InterPro" id="IPR039426">
    <property type="entry name" value="TonB-dep_rcpt-like"/>
</dbReference>
<evidence type="ECO:0000256" key="2">
    <source>
        <dbReference type="ARBA" id="ARBA00022448"/>
    </source>
</evidence>
<name>A0A1C4D0W8_9BACT</name>
<dbReference type="GO" id="GO:0015344">
    <property type="term" value="F:siderophore uptake transmembrane transporter activity"/>
    <property type="evidence" value="ECO:0007669"/>
    <property type="project" value="TreeGrafter"/>
</dbReference>
<reference evidence="13 14" key="1">
    <citation type="submission" date="2016-08" db="EMBL/GenBank/DDBJ databases">
        <authorList>
            <person name="Seilhamer J.J."/>
        </authorList>
    </citation>
    <scope>NUCLEOTIDE SEQUENCE [LARGE SCALE GENOMIC DNA]</scope>
    <source>
        <strain evidence="13 14">A37T2</strain>
    </source>
</reference>
<evidence type="ECO:0000256" key="7">
    <source>
        <dbReference type="ARBA" id="ARBA00023237"/>
    </source>
</evidence>
<sequence length="743" mass="81638">MSSIYKKLSLFSAFIISGITGWAQTATQSDSITNLAEVAVASRKVSRIADIAGTVWVLGESRIQEQAKNGVPLKEMLGILVPGLDIGAQGRSNYGQNLRGRSVLIMIDGVSINSLRTISRQLDAIDPFNIARIEVLSGASSIYGGDATGGIINIITKKASHMGFGGSTEVGARAGLRHSDDHDWRIAQAIQGMGRKWSGRAAISYQQNGASYGGNNEQIFTDITQTDLQYNRTINVMGSGSYKFNDQHSLTATVQYYDSKTNGDRSLYLGDSLKAYATGNGSLLAMKDGFHSDIVPKTERYMANLAYTGNNILGGQRLYIQGAYRTERLDFYAFPSTTILSSGASSLFMSASRQNTNYGGAKVVLSKDWNRFGLIYGVDADFESFTGNQGLFDISESLTSGGLVNKQFATVPRYPHVKTTTLSGYLQGSFKILPVLQLDAGIRYQNSDIHLDNFIAYKQAAYIAYGRGKTASAIPGGSKSYDMAIANAKLLYKPSVNDQAWFSFSQGVSLADPAKYFGTGTYKYNTTTENWDLSKYFSIDNAALQGIKTNLYEVGYRSHHGGFNGQASVYLSQSNKDRRTDGTTYQVLIYDNKVRTMGLEGAVSYTIKHVEIGVSGQWIITKTKTDSTHWAKQNIAYASPSKLVSYISYGIGKWNFRYQNTNSFNLGDEDGNELKAFNLSDLFVGYKLPVGKINVGVQNLINTKYQTIWSQRSTVLYAGYKLPEMFYYQGRGRTVSVNYSIDF</sequence>
<dbReference type="Pfam" id="PF07715">
    <property type="entry name" value="Plug"/>
    <property type="match status" value="1"/>
</dbReference>
<dbReference type="CDD" id="cd01347">
    <property type="entry name" value="ligand_gated_channel"/>
    <property type="match status" value="1"/>
</dbReference>
<protein>
    <submittedName>
        <fullName evidence="13">Iron complex outermembrane recepter protein</fullName>
    </submittedName>
</protein>
<dbReference type="InterPro" id="IPR000531">
    <property type="entry name" value="Beta-barrel_TonB"/>
</dbReference>
<feature type="signal peptide" evidence="10">
    <location>
        <begin position="1"/>
        <end position="23"/>
    </location>
</feature>
<dbReference type="GO" id="GO:0009279">
    <property type="term" value="C:cell outer membrane"/>
    <property type="evidence" value="ECO:0007669"/>
    <property type="project" value="UniProtKB-SubCell"/>
</dbReference>
<evidence type="ECO:0000256" key="4">
    <source>
        <dbReference type="ARBA" id="ARBA00022692"/>
    </source>
</evidence>
<dbReference type="GO" id="GO:0044718">
    <property type="term" value="P:siderophore transmembrane transport"/>
    <property type="evidence" value="ECO:0007669"/>
    <property type="project" value="TreeGrafter"/>
</dbReference>
<dbReference type="EMBL" id="FMAR01000005">
    <property type="protein sequence ID" value="SCC25094.1"/>
    <property type="molecule type" value="Genomic_DNA"/>
</dbReference>
<evidence type="ECO:0000259" key="12">
    <source>
        <dbReference type="Pfam" id="PF07715"/>
    </source>
</evidence>
<comment type="subcellular location">
    <subcellularLocation>
        <location evidence="1 8">Cell outer membrane</location>
        <topology evidence="1 8">Multi-pass membrane protein</topology>
    </subcellularLocation>
</comment>
<dbReference type="SUPFAM" id="SSF56935">
    <property type="entry name" value="Porins"/>
    <property type="match status" value="1"/>
</dbReference>
<keyword evidence="5 9" id="KW-0798">TonB box</keyword>
<dbReference type="PANTHER" id="PTHR30069:SF42">
    <property type="entry name" value="FERRIC AEROBACTIN RECEPTOR"/>
    <property type="match status" value="1"/>
</dbReference>
<organism evidence="13 14">
    <name type="scientific">Chitinophaga costaii</name>
    <dbReference type="NCBI Taxonomy" id="1335309"/>
    <lineage>
        <taxon>Bacteria</taxon>
        <taxon>Pseudomonadati</taxon>
        <taxon>Bacteroidota</taxon>
        <taxon>Chitinophagia</taxon>
        <taxon>Chitinophagales</taxon>
        <taxon>Chitinophagaceae</taxon>
        <taxon>Chitinophaga</taxon>
    </lineage>
</organism>
<evidence type="ECO:0000256" key="1">
    <source>
        <dbReference type="ARBA" id="ARBA00004571"/>
    </source>
</evidence>
<evidence type="ECO:0000313" key="14">
    <source>
        <dbReference type="Proteomes" id="UP000242818"/>
    </source>
</evidence>